<dbReference type="HOGENOM" id="CLU_021916_2_1_1"/>
<dbReference type="eggNOG" id="ENOG502QPY2">
    <property type="taxonomic scope" value="Eukaryota"/>
</dbReference>
<evidence type="ECO:0000256" key="6">
    <source>
        <dbReference type="ARBA" id="ARBA00023242"/>
    </source>
</evidence>
<organism evidence="9">
    <name type="scientific">Podospora anserina (strain S / ATCC MYA-4624 / DSM 980 / FGSC 10383)</name>
    <name type="common">Pleurage anserina</name>
    <dbReference type="NCBI Taxonomy" id="515849"/>
    <lineage>
        <taxon>Eukaryota</taxon>
        <taxon>Fungi</taxon>
        <taxon>Dikarya</taxon>
        <taxon>Ascomycota</taxon>
        <taxon>Pezizomycotina</taxon>
        <taxon>Sordariomycetes</taxon>
        <taxon>Sordariomycetidae</taxon>
        <taxon>Sordariales</taxon>
        <taxon>Podosporaceae</taxon>
        <taxon>Podospora</taxon>
        <taxon>Podospora anserina</taxon>
    </lineage>
</organism>
<dbReference type="VEuPathDB" id="FungiDB:PODANS_1_16370"/>
<dbReference type="PANTHER" id="PTHR37534">
    <property type="entry name" value="TRANSCRIPTIONAL ACTIVATOR PROTEIN UGA3"/>
    <property type="match status" value="1"/>
</dbReference>
<dbReference type="AlphaFoldDB" id="B2ATM5"/>
<keyword evidence="6" id="KW-0539">Nucleus</keyword>
<dbReference type="InterPro" id="IPR021858">
    <property type="entry name" value="Fun_TF"/>
</dbReference>
<dbReference type="RefSeq" id="XP_001907077.1">
    <property type="nucleotide sequence ID" value="XM_001907042.1"/>
</dbReference>
<evidence type="ECO:0000256" key="1">
    <source>
        <dbReference type="ARBA" id="ARBA00004123"/>
    </source>
</evidence>
<dbReference type="PROSITE" id="PS50048">
    <property type="entry name" value="ZN2_CY6_FUNGAL_2"/>
    <property type="match status" value="1"/>
</dbReference>
<reference evidence="10" key="4">
    <citation type="submission" date="2015-04" db="EMBL/GenBank/DDBJ databases">
        <title>Maintaining two mating types: Structure of the mating type locus and its role in heterokaryosis in Podospora anserina.</title>
        <authorList>
            <person name="Grognet P."/>
            <person name="Bidard F."/>
            <person name="Kuchly C."/>
            <person name="Chan Ho Tong L."/>
            <person name="Coppin E."/>
            <person name="Ait Benkhali J."/>
            <person name="Couloux A."/>
            <person name="Wincker P."/>
            <person name="Debuchy R."/>
            <person name="Silar P."/>
        </authorList>
    </citation>
    <scope>NUCLEOTIDE SEQUENCE</scope>
</reference>
<dbReference type="EMBL" id="CU633899">
    <property type="protein sequence ID" value="CAP67748.1"/>
    <property type="molecule type" value="Genomic_DNA"/>
</dbReference>
<evidence type="ECO:0000256" key="2">
    <source>
        <dbReference type="ARBA" id="ARBA00022833"/>
    </source>
</evidence>
<evidence type="ECO:0000259" key="8">
    <source>
        <dbReference type="PROSITE" id="PS50048"/>
    </source>
</evidence>
<accession>B2ATM5</accession>
<keyword evidence="11" id="KW-1185">Reference proteome</keyword>
<evidence type="ECO:0000256" key="7">
    <source>
        <dbReference type="SAM" id="MobiDB-lite"/>
    </source>
</evidence>
<evidence type="ECO:0000313" key="9">
    <source>
        <dbReference type="EMBL" id="CAP67748.1"/>
    </source>
</evidence>
<dbReference type="Gene3D" id="4.10.240.10">
    <property type="entry name" value="Zn(2)-C6 fungal-type DNA-binding domain"/>
    <property type="match status" value="1"/>
</dbReference>
<dbReference type="OrthoDB" id="5386330at2759"/>
<evidence type="ECO:0000313" key="11">
    <source>
        <dbReference type="Proteomes" id="UP000001197"/>
    </source>
</evidence>
<evidence type="ECO:0000313" key="10">
    <source>
        <dbReference type="EMBL" id="CDP24007.1"/>
    </source>
</evidence>
<name>B2ATM5_PODAN</name>
<gene>
    <name evidence="9" type="ORF">PODANS_1_16370</name>
</gene>
<dbReference type="Proteomes" id="UP000001197">
    <property type="component" value="Chromosome 1"/>
</dbReference>
<keyword evidence="4" id="KW-0238">DNA-binding</keyword>
<dbReference type="GO" id="GO:0000981">
    <property type="term" value="F:DNA-binding transcription factor activity, RNA polymerase II-specific"/>
    <property type="evidence" value="ECO:0007669"/>
    <property type="project" value="InterPro"/>
</dbReference>
<keyword evidence="5" id="KW-0804">Transcription</keyword>
<dbReference type="KEGG" id="pan:PODANSg4110"/>
<dbReference type="CDD" id="cd00067">
    <property type="entry name" value="GAL4"/>
    <property type="match status" value="1"/>
</dbReference>
<dbReference type="Pfam" id="PF00172">
    <property type="entry name" value="Zn_clus"/>
    <property type="match status" value="1"/>
</dbReference>
<sequence>MPNLANLRHQHCWECRRRRVVCDGQQPVCNKCRTAGIVCPGYADKKPLQWLAPGQVMSRPKKRKGQGRLPSLRPQVSCPSPKGQAPLTPPESQKRHPNHPATPPITPTLRPEMFDIIEAMLYYNTRIYPDLQSHQLGPSQFVFPMLTVEDIPLSILHTLVSVTINHRIMQMSDCCPEIDLVKPILPRFYHHRGITIRAIHELLDAEETRRGLEAVVSVYAFLFAFLQQSMTPSWRTHVDGFMTLLEFHGGFLEIIDRCDQMRPSLVGLMMSVYPVPLPHTPTNITNSTAVLANTTSPPDNQFQVADTVTTLRLTEDYYTEVYFPPMSCPTPLFIKLILINELRAREPFHPKTKQAALGILGQIELFSPEDWTSNLEKSVFANREEFLVIGRVFHASVALYCILSLVSTGALKSTREVEVLRAKYAQALFSILETGMSTPKARKRMTWPLIVAGVEAARAGADVQKYIGRCLVDMARDQGISPPLVAKRLLERFWVGGGERKWDDCWDGAYAFIM</sequence>
<evidence type="ECO:0000256" key="5">
    <source>
        <dbReference type="ARBA" id="ARBA00023163"/>
    </source>
</evidence>
<evidence type="ECO:0000256" key="3">
    <source>
        <dbReference type="ARBA" id="ARBA00023015"/>
    </source>
</evidence>
<dbReference type="EMBL" id="FO904936">
    <property type="protein sequence ID" value="CDP24007.1"/>
    <property type="molecule type" value="Genomic_DNA"/>
</dbReference>
<keyword evidence="3" id="KW-0805">Transcription regulation</keyword>
<dbReference type="Pfam" id="PF11951">
    <property type="entry name" value="Fungal_trans_2"/>
    <property type="match status" value="1"/>
</dbReference>
<dbReference type="GeneID" id="6191545"/>
<proteinExistence type="predicted"/>
<evidence type="ECO:0000256" key="4">
    <source>
        <dbReference type="ARBA" id="ARBA00023125"/>
    </source>
</evidence>
<dbReference type="PANTHER" id="PTHR37534:SF46">
    <property type="entry name" value="ZN(II)2CYS6 TRANSCRIPTION FACTOR (EUROFUNG)"/>
    <property type="match status" value="1"/>
</dbReference>
<dbReference type="GO" id="GO:0008270">
    <property type="term" value="F:zinc ion binding"/>
    <property type="evidence" value="ECO:0007669"/>
    <property type="project" value="InterPro"/>
</dbReference>
<reference evidence="9" key="2">
    <citation type="submission" date="2008-07" db="EMBL/GenBank/DDBJ databases">
        <authorList>
            <person name="Genoscope - CEA"/>
        </authorList>
    </citation>
    <scope>NUCLEOTIDE SEQUENCE</scope>
    <source>
        <strain evidence="9">S mat+</strain>
    </source>
</reference>
<keyword evidence="2" id="KW-0862">Zinc</keyword>
<dbReference type="SUPFAM" id="SSF57701">
    <property type="entry name" value="Zn2/Cys6 DNA-binding domain"/>
    <property type="match status" value="1"/>
</dbReference>
<dbReference type="InterPro" id="IPR001138">
    <property type="entry name" value="Zn2Cys6_DnaBD"/>
</dbReference>
<protein>
    <submittedName>
        <fullName evidence="10">C6 zinc finger domain protein</fullName>
    </submittedName>
    <submittedName>
        <fullName evidence="9">Podospora anserina S mat+ genomic DNA chromosome 1, supercontig 4</fullName>
    </submittedName>
</protein>
<feature type="region of interest" description="Disordered" evidence="7">
    <location>
        <begin position="53"/>
        <end position="108"/>
    </location>
</feature>
<reference evidence="11" key="3">
    <citation type="journal article" date="2014" name="Genetics">
        <title>Maintaining two mating types: Structure of the mating type locus and its role in heterokaryosis in Podospora anserina.</title>
        <authorList>
            <person name="Grognet P."/>
            <person name="Bidard F."/>
            <person name="Kuchly C."/>
            <person name="Tong L.C.H."/>
            <person name="Coppin E."/>
            <person name="Benkhali J.A."/>
            <person name="Couloux A."/>
            <person name="Wincker P."/>
            <person name="Debuchy R."/>
            <person name="Silar P."/>
        </authorList>
    </citation>
    <scope>GENOME REANNOTATION</scope>
    <source>
        <strain evidence="11">S / ATCC MYA-4624 / DSM 980 / FGSC 10383</strain>
    </source>
</reference>
<dbReference type="SMART" id="SM00066">
    <property type="entry name" value="GAL4"/>
    <property type="match status" value="1"/>
</dbReference>
<dbReference type="GO" id="GO:0005634">
    <property type="term" value="C:nucleus"/>
    <property type="evidence" value="ECO:0007669"/>
    <property type="project" value="UniProtKB-SubCell"/>
</dbReference>
<feature type="domain" description="Zn(2)-C6 fungal-type" evidence="8">
    <location>
        <begin position="11"/>
        <end position="39"/>
    </location>
</feature>
<reference evidence="9 11" key="1">
    <citation type="journal article" date="2008" name="Genome Biol.">
        <title>The genome sequence of the model ascomycete fungus Podospora anserina.</title>
        <authorList>
            <person name="Espagne E."/>
            <person name="Lespinet O."/>
            <person name="Malagnac F."/>
            <person name="Da Silva C."/>
            <person name="Jaillon O."/>
            <person name="Porcel B.M."/>
            <person name="Couloux A."/>
            <person name="Aury J.-M."/>
            <person name="Segurens B."/>
            <person name="Poulain J."/>
            <person name="Anthouard V."/>
            <person name="Grossetete S."/>
            <person name="Khalili H."/>
            <person name="Coppin E."/>
            <person name="Dequard-Chablat M."/>
            <person name="Picard M."/>
            <person name="Contamine V."/>
            <person name="Arnaise S."/>
            <person name="Bourdais A."/>
            <person name="Berteaux-Lecellier V."/>
            <person name="Gautheret D."/>
            <person name="de Vries R.P."/>
            <person name="Battaglia E."/>
            <person name="Coutinho P.M."/>
            <person name="Danchin E.G.J."/>
            <person name="Henrissat B."/>
            <person name="El Khoury R."/>
            <person name="Sainsard-Chanet A."/>
            <person name="Boivin A."/>
            <person name="Pinan-Lucarre B."/>
            <person name="Sellem C.H."/>
            <person name="Debuchy R."/>
            <person name="Wincker P."/>
            <person name="Weissenbach J."/>
            <person name="Silar P."/>
        </authorList>
    </citation>
    <scope>NUCLEOTIDE SEQUENCE [LARGE SCALE GENOMIC DNA]</scope>
    <source>
        <strain evidence="11">S / ATCC MYA-4624 / DSM 980 / FGSC 10383</strain>
        <strain evidence="9">S mat+</strain>
    </source>
</reference>
<dbReference type="InterPro" id="IPR036864">
    <property type="entry name" value="Zn2-C6_fun-type_DNA-bd_sf"/>
</dbReference>
<comment type="subcellular location">
    <subcellularLocation>
        <location evidence="1">Nucleus</location>
    </subcellularLocation>
</comment>
<dbReference type="GO" id="GO:0003677">
    <property type="term" value="F:DNA binding"/>
    <property type="evidence" value="ECO:0007669"/>
    <property type="project" value="UniProtKB-KW"/>
</dbReference>